<feature type="domain" description="Transposase IS200-like" evidence="1">
    <location>
        <begin position="10"/>
        <end position="34"/>
    </location>
</feature>
<dbReference type="Gene3D" id="3.30.70.1290">
    <property type="entry name" value="Transposase IS200-like"/>
    <property type="match status" value="1"/>
</dbReference>
<dbReference type="GO" id="GO:0003677">
    <property type="term" value="F:DNA binding"/>
    <property type="evidence" value="ECO:0007669"/>
    <property type="project" value="InterPro"/>
</dbReference>
<evidence type="ECO:0000313" key="3">
    <source>
        <dbReference type="Proteomes" id="UP000822184"/>
    </source>
</evidence>
<dbReference type="GO" id="GO:0004803">
    <property type="term" value="F:transposase activity"/>
    <property type="evidence" value="ECO:0007669"/>
    <property type="project" value="InterPro"/>
</dbReference>
<accession>A0AAE5H2X4</accession>
<proteinExistence type="predicted"/>
<evidence type="ECO:0000259" key="1">
    <source>
        <dbReference type="Pfam" id="PF01797"/>
    </source>
</evidence>
<dbReference type="InterPro" id="IPR002686">
    <property type="entry name" value="Transposase_17"/>
</dbReference>
<dbReference type="AlphaFoldDB" id="A0AAE5H2X4"/>
<dbReference type="EMBL" id="JABTDW010000001">
    <property type="protein sequence ID" value="NSB13082.1"/>
    <property type="molecule type" value="Genomic_DNA"/>
</dbReference>
<reference evidence="2" key="1">
    <citation type="submission" date="2020-06" db="EMBL/GenBank/DDBJ databases">
        <title>Genomic insights into acetone-butanol-ethanol (ABE) fermentation by sequencing solventogenic clostridia strains.</title>
        <authorList>
            <person name="Brown S."/>
        </authorList>
    </citation>
    <scope>NUCLEOTIDE SEQUENCE</scope>
    <source>
        <strain evidence="2">DJ123</strain>
    </source>
</reference>
<protein>
    <submittedName>
        <fullName evidence="2">REP element-mobilizing transposase RayT</fullName>
    </submittedName>
</protein>
<sequence>MDNSSLAHSKWNCKYHIVFAPKYRRQIIYGKVRTTRFTGGPDCEL</sequence>
<organism evidence="2 3">
    <name type="scientific">Clostridium beijerinckii</name>
    <name type="common">Clostridium MP</name>
    <dbReference type="NCBI Taxonomy" id="1520"/>
    <lineage>
        <taxon>Bacteria</taxon>
        <taxon>Bacillati</taxon>
        <taxon>Bacillota</taxon>
        <taxon>Clostridia</taxon>
        <taxon>Eubacteriales</taxon>
        <taxon>Clostridiaceae</taxon>
        <taxon>Clostridium</taxon>
    </lineage>
</organism>
<dbReference type="SUPFAM" id="SSF143422">
    <property type="entry name" value="Transposase IS200-like"/>
    <property type="match status" value="1"/>
</dbReference>
<dbReference type="GO" id="GO:0006313">
    <property type="term" value="P:DNA transposition"/>
    <property type="evidence" value="ECO:0007669"/>
    <property type="project" value="InterPro"/>
</dbReference>
<dbReference type="Proteomes" id="UP000822184">
    <property type="component" value="Unassembled WGS sequence"/>
</dbReference>
<name>A0AAE5H2X4_CLOBE</name>
<gene>
    <name evidence="2" type="ORF">BCD95_001341</name>
</gene>
<dbReference type="InterPro" id="IPR036515">
    <property type="entry name" value="Transposase_17_sf"/>
</dbReference>
<dbReference type="Pfam" id="PF01797">
    <property type="entry name" value="Y1_Tnp"/>
    <property type="match status" value="1"/>
</dbReference>
<comment type="caution">
    <text evidence="2">The sequence shown here is derived from an EMBL/GenBank/DDBJ whole genome shotgun (WGS) entry which is preliminary data.</text>
</comment>
<evidence type="ECO:0000313" key="2">
    <source>
        <dbReference type="EMBL" id="NSB13082.1"/>
    </source>
</evidence>